<accession>A0A5N6UBN0</accession>
<name>A0A5N6UBN0_ASPTM</name>
<reference evidence="1 2" key="1">
    <citation type="submission" date="2019-04" db="EMBL/GenBank/DDBJ databases">
        <title>Friends and foes A comparative genomics study of 23 Aspergillus species from section Flavi.</title>
        <authorList>
            <consortium name="DOE Joint Genome Institute"/>
            <person name="Kjaerbolling I."/>
            <person name="Vesth T."/>
            <person name="Frisvad J.C."/>
            <person name="Nybo J.L."/>
            <person name="Theobald S."/>
            <person name="Kildgaard S."/>
            <person name="Isbrandt T."/>
            <person name="Kuo A."/>
            <person name="Sato A."/>
            <person name="Lyhne E.K."/>
            <person name="Kogle M.E."/>
            <person name="Wiebenga A."/>
            <person name="Kun R.S."/>
            <person name="Lubbers R.J."/>
            <person name="Makela M.R."/>
            <person name="Barry K."/>
            <person name="Chovatia M."/>
            <person name="Clum A."/>
            <person name="Daum C."/>
            <person name="Haridas S."/>
            <person name="He G."/>
            <person name="LaButti K."/>
            <person name="Lipzen A."/>
            <person name="Mondo S."/>
            <person name="Riley R."/>
            <person name="Salamov A."/>
            <person name="Simmons B.A."/>
            <person name="Magnuson J.K."/>
            <person name="Henrissat B."/>
            <person name="Mortensen U.H."/>
            <person name="Larsen T.O."/>
            <person name="Devries R.P."/>
            <person name="Grigoriev I.V."/>
            <person name="Machida M."/>
            <person name="Baker S.E."/>
            <person name="Andersen M.R."/>
        </authorList>
    </citation>
    <scope>NUCLEOTIDE SEQUENCE [LARGE SCALE GENOMIC DNA]</scope>
    <source>
        <strain evidence="1 2">CBS 117626</strain>
    </source>
</reference>
<dbReference type="Proteomes" id="UP000326950">
    <property type="component" value="Unassembled WGS sequence"/>
</dbReference>
<gene>
    <name evidence="1" type="ORF">BDV40DRAFT_282439</name>
</gene>
<proteinExistence type="predicted"/>
<protein>
    <submittedName>
        <fullName evidence="1">Uncharacterized protein</fullName>
    </submittedName>
</protein>
<evidence type="ECO:0000313" key="2">
    <source>
        <dbReference type="Proteomes" id="UP000326950"/>
    </source>
</evidence>
<dbReference type="AlphaFoldDB" id="A0A5N6UBN0"/>
<organism evidence="1 2">
    <name type="scientific">Aspergillus tamarii</name>
    <dbReference type="NCBI Taxonomy" id="41984"/>
    <lineage>
        <taxon>Eukaryota</taxon>
        <taxon>Fungi</taxon>
        <taxon>Dikarya</taxon>
        <taxon>Ascomycota</taxon>
        <taxon>Pezizomycotina</taxon>
        <taxon>Eurotiomycetes</taxon>
        <taxon>Eurotiomycetidae</taxon>
        <taxon>Eurotiales</taxon>
        <taxon>Aspergillaceae</taxon>
        <taxon>Aspergillus</taxon>
        <taxon>Aspergillus subgen. Circumdati</taxon>
    </lineage>
</organism>
<evidence type="ECO:0000313" key="1">
    <source>
        <dbReference type="EMBL" id="KAE8155985.1"/>
    </source>
</evidence>
<keyword evidence="2" id="KW-1185">Reference proteome</keyword>
<dbReference type="OrthoDB" id="10497678at2759"/>
<dbReference type="EMBL" id="ML738787">
    <property type="protein sequence ID" value="KAE8155985.1"/>
    <property type="molecule type" value="Genomic_DNA"/>
</dbReference>
<sequence length="88" mass="9904">MFQVSSPSWRFRVSSTWPVGKSHGDEPLLTTPSSAYRRLYAACFELDGTRSFYLLDLLHDSLITHQPRSELPHLSLSIMSGPVGRPSK</sequence>